<organism evidence="2 3">
    <name type="scientific">Ectopseudomonas oleovorans</name>
    <name type="common">Pseudomonas oleovorans</name>
    <dbReference type="NCBI Taxonomy" id="301"/>
    <lineage>
        <taxon>Bacteria</taxon>
        <taxon>Pseudomonadati</taxon>
        <taxon>Pseudomonadota</taxon>
        <taxon>Gammaproteobacteria</taxon>
        <taxon>Pseudomonadales</taxon>
        <taxon>Pseudomonadaceae</taxon>
        <taxon>Ectopseudomonas</taxon>
    </lineage>
</organism>
<evidence type="ECO:0000313" key="2">
    <source>
        <dbReference type="EMBL" id="RIA21311.1"/>
    </source>
</evidence>
<dbReference type="SUPFAM" id="SSF51182">
    <property type="entry name" value="RmlC-like cupins"/>
    <property type="match status" value="1"/>
</dbReference>
<dbReference type="InterPro" id="IPR013096">
    <property type="entry name" value="Cupin_2"/>
</dbReference>
<name>A0A397MI43_ECTOL</name>
<comment type="caution">
    <text evidence="2">The sequence shown here is derived from an EMBL/GenBank/DDBJ whole genome shotgun (WGS) entry which is preliminary data.</text>
</comment>
<sequence length="110" mass="12330">MINPPIGNLFADSEPPTTGERFETLLKQRNLVVERILSSGRQEAVDYVQEQDEWVMLVRGEARLNLAGEVIDLVAGDYLFIPARVTHRVESTSEGALWLAVHLHPQVLPV</sequence>
<dbReference type="Proteomes" id="UP000265836">
    <property type="component" value="Unassembled WGS sequence"/>
</dbReference>
<evidence type="ECO:0000313" key="3">
    <source>
        <dbReference type="Proteomes" id="UP000265836"/>
    </source>
</evidence>
<feature type="domain" description="Cupin type-2" evidence="1">
    <location>
        <begin position="45"/>
        <end position="101"/>
    </location>
</feature>
<protein>
    <recommendedName>
        <fullName evidence="1">Cupin type-2 domain-containing protein</fullName>
    </recommendedName>
</protein>
<reference evidence="2 3" key="1">
    <citation type="submission" date="2018-08" db="EMBL/GenBank/DDBJ databases">
        <title>Genome sequencing of rice bacterial endophytes.</title>
        <authorList>
            <person name="Venturi V."/>
        </authorList>
    </citation>
    <scope>NUCLEOTIDE SEQUENCE [LARGE SCALE GENOMIC DNA]</scope>
    <source>
        <strain evidence="2 3">E1205</strain>
    </source>
</reference>
<dbReference type="InterPro" id="IPR014710">
    <property type="entry name" value="RmlC-like_jellyroll"/>
</dbReference>
<accession>A0A397MI43</accession>
<dbReference type="EMBL" id="QXDA01000005">
    <property type="protein sequence ID" value="RIA21311.1"/>
    <property type="molecule type" value="Genomic_DNA"/>
</dbReference>
<dbReference type="CDD" id="cd06981">
    <property type="entry name" value="cupin_reut_a1446"/>
    <property type="match status" value="1"/>
</dbReference>
<dbReference type="Pfam" id="PF07883">
    <property type="entry name" value="Cupin_2"/>
    <property type="match status" value="1"/>
</dbReference>
<evidence type="ECO:0000259" key="1">
    <source>
        <dbReference type="Pfam" id="PF07883"/>
    </source>
</evidence>
<dbReference type="RefSeq" id="WP_119694152.1">
    <property type="nucleotide sequence ID" value="NZ_QXDA01000005.1"/>
</dbReference>
<dbReference type="Gene3D" id="2.60.120.10">
    <property type="entry name" value="Jelly Rolls"/>
    <property type="match status" value="1"/>
</dbReference>
<gene>
    <name evidence="2" type="ORF">DFO61_3734</name>
</gene>
<dbReference type="AlphaFoldDB" id="A0A397MI43"/>
<dbReference type="InterPro" id="IPR011051">
    <property type="entry name" value="RmlC_Cupin_sf"/>
</dbReference>
<proteinExistence type="predicted"/>